<dbReference type="RefSeq" id="WP_245931803.1">
    <property type="nucleotide sequence ID" value="NZ_CP154825.1"/>
</dbReference>
<protein>
    <submittedName>
        <fullName evidence="1">S-adenosyl methyltransferase</fullName>
    </submittedName>
</protein>
<dbReference type="CDD" id="cd02440">
    <property type="entry name" value="AdoMet_MTases"/>
    <property type="match status" value="1"/>
</dbReference>
<sequence length="251" mass="26767">MTEIDPDRAHPARIYDYLLGGACNFEPDRALAEKILQAMPGAAEAAKINRAYLRRAVRYCAEQGITQFLDLGSGIPTVGNVHETAPGARVVYVDNDPIAVAHSEIELGDTPGAAAVLADFNDADAVLAAAGDGHLDLDKPIAVLMVAVLHFIEQPHAAVNRYIESMTPGSHLAITHGTVDSTPENSQDVINLYRNSGSSAVPRTRDEVTALFGDLELIPPGVVWTPLWRPESPQTGDPAKAMAYAGLARKV</sequence>
<dbReference type="InterPro" id="IPR029063">
    <property type="entry name" value="SAM-dependent_MTases_sf"/>
</dbReference>
<name>A0A2S6GBG6_9PSEU</name>
<reference evidence="1 2" key="1">
    <citation type="submission" date="2018-02" db="EMBL/GenBank/DDBJ databases">
        <title>Genomic Encyclopedia of Archaeal and Bacterial Type Strains, Phase II (KMG-II): from individual species to whole genera.</title>
        <authorList>
            <person name="Goeker M."/>
        </authorList>
    </citation>
    <scope>NUCLEOTIDE SEQUENCE [LARGE SCALE GENOMIC DNA]</scope>
    <source>
        <strain evidence="1 2">YU 961-1</strain>
    </source>
</reference>
<dbReference type="EMBL" id="PTIX01000042">
    <property type="protein sequence ID" value="PPK61339.1"/>
    <property type="molecule type" value="Genomic_DNA"/>
</dbReference>
<keyword evidence="1" id="KW-0489">Methyltransferase</keyword>
<dbReference type="Pfam" id="PF04672">
    <property type="entry name" value="Methyltransf_19"/>
    <property type="match status" value="1"/>
</dbReference>
<comment type="caution">
    <text evidence="1">The sequence shown here is derived from an EMBL/GenBank/DDBJ whole genome shotgun (WGS) entry which is preliminary data.</text>
</comment>
<dbReference type="GO" id="GO:0008168">
    <property type="term" value="F:methyltransferase activity"/>
    <property type="evidence" value="ECO:0007669"/>
    <property type="project" value="UniProtKB-KW"/>
</dbReference>
<proteinExistence type="predicted"/>
<gene>
    <name evidence="1" type="ORF">CLV40_14212</name>
</gene>
<evidence type="ECO:0000313" key="1">
    <source>
        <dbReference type="EMBL" id="PPK61339.1"/>
    </source>
</evidence>
<dbReference type="Proteomes" id="UP000239203">
    <property type="component" value="Unassembled WGS sequence"/>
</dbReference>
<dbReference type="InterPro" id="IPR006764">
    <property type="entry name" value="SAM_dep_MeTrfase_SAV2177_type"/>
</dbReference>
<dbReference type="AlphaFoldDB" id="A0A2S6GBG6"/>
<dbReference type="Gene3D" id="3.40.50.150">
    <property type="entry name" value="Vaccinia Virus protein VP39"/>
    <property type="match status" value="1"/>
</dbReference>
<keyword evidence="2" id="KW-1185">Reference proteome</keyword>
<dbReference type="SUPFAM" id="SSF53335">
    <property type="entry name" value="S-adenosyl-L-methionine-dependent methyltransferases"/>
    <property type="match status" value="1"/>
</dbReference>
<organism evidence="1 2">
    <name type="scientific">Actinokineospora auranticolor</name>
    <dbReference type="NCBI Taxonomy" id="155976"/>
    <lineage>
        <taxon>Bacteria</taxon>
        <taxon>Bacillati</taxon>
        <taxon>Actinomycetota</taxon>
        <taxon>Actinomycetes</taxon>
        <taxon>Pseudonocardiales</taxon>
        <taxon>Pseudonocardiaceae</taxon>
        <taxon>Actinokineospora</taxon>
    </lineage>
</organism>
<accession>A0A2S6GBG6</accession>
<keyword evidence="1" id="KW-0808">Transferase</keyword>
<dbReference type="GO" id="GO:0032259">
    <property type="term" value="P:methylation"/>
    <property type="evidence" value="ECO:0007669"/>
    <property type="project" value="UniProtKB-KW"/>
</dbReference>
<dbReference type="PIRSF" id="PIRSF017393">
    <property type="entry name" value="MTase_SAV2177"/>
    <property type="match status" value="1"/>
</dbReference>
<evidence type="ECO:0000313" key="2">
    <source>
        <dbReference type="Proteomes" id="UP000239203"/>
    </source>
</evidence>